<evidence type="ECO:0008006" key="4">
    <source>
        <dbReference type="Google" id="ProtNLM"/>
    </source>
</evidence>
<name>A0A9J5XCY9_SOLCO</name>
<evidence type="ECO:0000313" key="2">
    <source>
        <dbReference type="EMBL" id="KAG5585086.1"/>
    </source>
</evidence>
<evidence type="ECO:0000256" key="1">
    <source>
        <dbReference type="SAM" id="MobiDB-lite"/>
    </source>
</evidence>
<feature type="region of interest" description="Disordered" evidence="1">
    <location>
        <begin position="201"/>
        <end position="246"/>
    </location>
</feature>
<evidence type="ECO:0000313" key="3">
    <source>
        <dbReference type="Proteomes" id="UP000824120"/>
    </source>
</evidence>
<reference evidence="2 3" key="1">
    <citation type="submission" date="2020-09" db="EMBL/GenBank/DDBJ databases">
        <title>De no assembly of potato wild relative species, Solanum commersonii.</title>
        <authorList>
            <person name="Cho K."/>
        </authorList>
    </citation>
    <scope>NUCLEOTIDE SEQUENCE [LARGE SCALE GENOMIC DNA]</scope>
    <source>
        <strain evidence="2">LZ3.2</strain>
        <tissue evidence="2">Leaf</tissue>
    </source>
</reference>
<dbReference type="Proteomes" id="UP000824120">
    <property type="component" value="Chromosome 9"/>
</dbReference>
<comment type="caution">
    <text evidence="2">The sequence shown here is derived from an EMBL/GenBank/DDBJ whole genome shotgun (WGS) entry which is preliminary data.</text>
</comment>
<dbReference type="EMBL" id="JACXVP010000009">
    <property type="protein sequence ID" value="KAG5585086.1"/>
    <property type="molecule type" value="Genomic_DNA"/>
</dbReference>
<protein>
    <recommendedName>
        <fullName evidence="4">Reverse transcriptase/retrotransposon-derived protein RNase H-like domain-containing protein</fullName>
    </recommendedName>
</protein>
<sequence>MAIDICADHPSAFWNRKKHIMTLPYEDNFSKDDIPIKSRTCQMNTKLVEFCKMEIDSLLQKGLIKPSKSLGFVLHFMSIMQLKRNEGKVTPIQRLIDFSSKFPNIITDKMQLQRFLGSLNYISSFYKNLSRDLALLYDRLKKDHKAPWTDSVTNLVKNIKLRVKSLPCLTLANKPAWQKSIETDASIIGYEGILKQMNTHDKTEMEPPWITNGRGKGNNPRGRGRYSPSSSRSLYGSSSNTPIIQK</sequence>
<dbReference type="InterPro" id="IPR051320">
    <property type="entry name" value="Viral_Replic_Matur_Polypro"/>
</dbReference>
<dbReference type="InterPro" id="IPR043128">
    <property type="entry name" value="Rev_trsase/Diguanyl_cyclase"/>
</dbReference>
<organism evidence="2 3">
    <name type="scientific">Solanum commersonii</name>
    <name type="common">Commerson's wild potato</name>
    <name type="synonym">Commerson's nightshade</name>
    <dbReference type="NCBI Taxonomy" id="4109"/>
    <lineage>
        <taxon>Eukaryota</taxon>
        <taxon>Viridiplantae</taxon>
        <taxon>Streptophyta</taxon>
        <taxon>Embryophyta</taxon>
        <taxon>Tracheophyta</taxon>
        <taxon>Spermatophyta</taxon>
        <taxon>Magnoliopsida</taxon>
        <taxon>eudicotyledons</taxon>
        <taxon>Gunneridae</taxon>
        <taxon>Pentapetalae</taxon>
        <taxon>asterids</taxon>
        <taxon>lamiids</taxon>
        <taxon>Solanales</taxon>
        <taxon>Solanaceae</taxon>
        <taxon>Solanoideae</taxon>
        <taxon>Solaneae</taxon>
        <taxon>Solanum</taxon>
    </lineage>
</organism>
<dbReference type="PANTHER" id="PTHR33064">
    <property type="entry name" value="POL PROTEIN"/>
    <property type="match status" value="1"/>
</dbReference>
<dbReference type="SUPFAM" id="SSF56672">
    <property type="entry name" value="DNA/RNA polymerases"/>
    <property type="match status" value="1"/>
</dbReference>
<dbReference type="PANTHER" id="PTHR33064:SF37">
    <property type="entry name" value="RIBONUCLEASE H"/>
    <property type="match status" value="1"/>
</dbReference>
<proteinExistence type="predicted"/>
<dbReference type="InterPro" id="IPR043502">
    <property type="entry name" value="DNA/RNA_pol_sf"/>
</dbReference>
<keyword evidence="3" id="KW-1185">Reference proteome</keyword>
<accession>A0A9J5XCY9</accession>
<gene>
    <name evidence="2" type="ORF">H5410_045520</name>
</gene>
<dbReference type="Gene3D" id="3.30.70.270">
    <property type="match status" value="1"/>
</dbReference>
<feature type="compositionally biased region" description="Low complexity" evidence="1">
    <location>
        <begin position="217"/>
        <end position="239"/>
    </location>
</feature>
<dbReference type="OrthoDB" id="852017at2759"/>
<dbReference type="AlphaFoldDB" id="A0A9J5XCY9"/>